<sequence>MKHASLPAVGWSYGAPVALHWAGRNPERVLGVVSVDGAYPHGWTDTVTPERIRKLFRHKDEMRQVSIPVVAQ</sequence>
<dbReference type="SUPFAM" id="SSF53474">
    <property type="entry name" value="alpha/beta-Hydrolases"/>
    <property type="match status" value="1"/>
</dbReference>
<evidence type="ECO:0000313" key="3">
    <source>
        <dbReference type="Proteomes" id="UP000579153"/>
    </source>
</evidence>
<feature type="domain" description="AB hydrolase-1" evidence="1">
    <location>
        <begin position="8"/>
        <end position="47"/>
    </location>
</feature>
<evidence type="ECO:0000313" key="2">
    <source>
        <dbReference type="EMBL" id="MBB5782195.1"/>
    </source>
</evidence>
<name>A0A7W9GE76_9ACTN</name>
<keyword evidence="3" id="KW-1185">Reference proteome</keyword>
<dbReference type="InterPro" id="IPR000073">
    <property type="entry name" value="AB_hydrolase_1"/>
</dbReference>
<reference evidence="2 3" key="1">
    <citation type="submission" date="2020-08" db="EMBL/GenBank/DDBJ databases">
        <title>Sequencing the genomes of 1000 actinobacteria strains.</title>
        <authorList>
            <person name="Klenk H.-P."/>
        </authorList>
    </citation>
    <scope>NUCLEOTIDE SEQUENCE [LARGE SCALE GENOMIC DNA]</scope>
    <source>
        <strain evidence="2 3">DSM 45507</strain>
    </source>
</reference>
<dbReference type="EMBL" id="JACHMB010000001">
    <property type="protein sequence ID" value="MBB5782195.1"/>
    <property type="molecule type" value="Genomic_DNA"/>
</dbReference>
<dbReference type="InterPro" id="IPR029058">
    <property type="entry name" value="AB_hydrolase_fold"/>
</dbReference>
<dbReference type="Gene3D" id="3.40.50.1820">
    <property type="entry name" value="alpha/beta hydrolase"/>
    <property type="match status" value="1"/>
</dbReference>
<protein>
    <submittedName>
        <fullName evidence="2">Pimeloyl-ACP methyl ester carboxylesterase</fullName>
    </submittedName>
</protein>
<dbReference type="AlphaFoldDB" id="A0A7W9GE76"/>
<evidence type="ECO:0000259" key="1">
    <source>
        <dbReference type="Pfam" id="PF00561"/>
    </source>
</evidence>
<dbReference type="RefSeq" id="WP_185075348.1">
    <property type="nucleotide sequence ID" value="NZ_JACHMB010000001.1"/>
</dbReference>
<accession>A0A7W9GE76</accession>
<comment type="caution">
    <text evidence="2">The sequence shown here is derived from an EMBL/GenBank/DDBJ whole genome shotgun (WGS) entry which is preliminary data.</text>
</comment>
<proteinExistence type="predicted"/>
<dbReference type="Proteomes" id="UP000579153">
    <property type="component" value="Unassembled WGS sequence"/>
</dbReference>
<gene>
    <name evidence="2" type="ORF">HD596_008951</name>
</gene>
<dbReference type="GO" id="GO:0003824">
    <property type="term" value="F:catalytic activity"/>
    <property type="evidence" value="ECO:0007669"/>
    <property type="project" value="UniProtKB-ARBA"/>
</dbReference>
<organism evidence="2 3">
    <name type="scientific">Nonomuraea jabiensis</name>
    <dbReference type="NCBI Taxonomy" id="882448"/>
    <lineage>
        <taxon>Bacteria</taxon>
        <taxon>Bacillati</taxon>
        <taxon>Actinomycetota</taxon>
        <taxon>Actinomycetes</taxon>
        <taxon>Streptosporangiales</taxon>
        <taxon>Streptosporangiaceae</taxon>
        <taxon>Nonomuraea</taxon>
    </lineage>
</organism>
<dbReference type="Pfam" id="PF00561">
    <property type="entry name" value="Abhydrolase_1"/>
    <property type="match status" value="1"/>
</dbReference>